<evidence type="ECO:0000313" key="2">
    <source>
        <dbReference type="Proteomes" id="UP001187415"/>
    </source>
</evidence>
<dbReference type="Proteomes" id="UP001187415">
    <property type="component" value="Unassembled WGS sequence"/>
</dbReference>
<keyword evidence="2" id="KW-1185">Reference proteome</keyword>
<name>A0AA88MZX6_CHASR</name>
<organism evidence="1 2">
    <name type="scientific">Channa striata</name>
    <name type="common">Snakehead murrel</name>
    <name type="synonym">Ophicephalus striatus</name>
    <dbReference type="NCBI Taxonomy" id="64152"/>
    <lineage>
        <taxon>Eukaryota</taxon>
        <taxon>Metazoa</taxon>
        <taxon>Chordata</taxon>
        <taxon>Craniata</taxon>
        <taxon>Vertebrata</taxon>
        <taxon>Euteleostomi</taxon>
        <taxon>Actinopterygii</taxon>
        <taxon>Neopterygii</taxon>
        <taxon>Teleostei</taxon>
        <taxon>Neoteleostei</taxon>
        <taxon>Acanthomorphata</taxon>
        <taxon>Anabantaria</taxon>
        <taxon>Anabantiformes</taxon>
        <taxon>Channoidei</taxon>
        <taxon>Channidae</taxon>
        <taxon>Channa</taxon>
    </lineage>
</organism>
<sequence>MGKFKAAKAEDTENVEPAAALTLLRCGGMRLRAKYQPVNGSHANKLIFLLDYLLSIKTLWPMYALFLPCYLQRDLQRDYGARL</sequence>
<dbReference type="AlphaFoldDB" id="A0AA88MZX6"/>
<comment type="caution">
    <text evidence="1">The sequence shown here is derived from an EMBL/GenBank/DDBJ whole genome shotgun (WGS) entry which is preliminary data.</text>
</comment>
<gene>
    <name evidence="1" type="ORF">Q5P01_008631</name>
</gene>
<proteinExistence type="predicted"/>
<accession>A0AA88MZX6</accession>
<protein>
    <submittedName>
        <fullName evidence="1">Uncharacterized protein</fullName>
    </submittedName>
</protein>
<evidence type="ECO:0000313" key="1">
    <source>
        <dbReference type="EMBL" id="KAK2848797.1"/>
    </source>
</evidence>
<dbReference type="EMBL" id="JAUPFM010000006">
    <property type="protein sequence ID" value="KAK2848797.1"/>
    <property type="molecule type" value="Genomic_DNA"/>
</dbReference>
<reference evidence="1" key="1">
    <citation type="submission" date="2023-07" db="EMBL/GenBank/DDBJ databases">
        <title>Chromosome-level Genome Assembly of Striped Snakehead (Channa striata).</title>
        <authorList>
            <person name="Liu H."/>
        </authorList>
    </citation>
    <scope>NUCLEOTIDE SEQUENCE</scope>
    <source>
        <strain evidence="1">Gz</strain>
        <tissue evidence="1">Muscle</tissue>
    </source>
</reference>